<reference evidence="3" key="1">
    <citation type="journal article" date="2019" name="Int. J. Syst. Evol. Microbiol.">
        <title>The Global Catalogue of Microorganisms (GCM) 10K type strain sequencing project: providing services to taxonomists for standard genome sequencing and annotation.</title>
        <authorList>
            <consortium name="The Broad Institute Genomics Platform"/>
            <consortium name="The Broad Institute Genome Sequencing Center for Infectious Disease"/>
            <person name="Wu L."/>
            <person name="Ma J."/>
        </authorList>
    </citation>
    <scope>NUCLEOTIDE SEQUENCE [LARGE SCALE GENOMIC DNA]</scope>
    <source>
        <strain evidence="3">JCM 15481</strain>
    </source>
</reference>
<dbReference type="EMBL" id="BAAAPF010000087">
    <property type="protein sequence ID" value="GAA2125201.1"/>
    <property type="molecule type" value="Genomic_DNA"/>
</dbReference>
<comment type="caution">
    <text evidence="2">The sequence shown here is derived from an EMBL/GenBank/DDBJ whole genome shotgun (WGS) entry which is preliminary data.</text>
</comment>
<evidence type="ECO:0000256" key="1">
    <source>
        <dbReference type="SAM" id="MobiDB-lite"/>
    </source>
</evidence>
<feature type="compositionally biased region" description="Polar residues" evidence="1">
    <location>
        <begin position="29"/>
        <end position="54"/>
    </location>
</feature>
<keyword evidence="3" id="KW-1185">Reference proteome</keyword>
<dbReference type="Proteomes" id="UP001500443">
    <property type="component" value="Unassembled WGS sequence"/>
</dbReference>
<feature type="compositionally biased region" description="Basic and acidic residues" evidence="1">
    <location>
        <begin position="56"/>
        <end position="79"/>
    </location>
</feature>
<sequence length="107" mass="11434">MNRFNPDIEGPFSAPAAARGLRRPAPPVTTASAVSVSRHTSTSPAQRPTRSANDSRAADNGDGERAGRRARGTGRDRAARQPAVAPRPAGKRATYRRCQGVSTARRW</sequence>
<gene>
    <name evidence="2" type="ORF">GCM10009802_30550</name>
</gene>
<evidence type="ECO:0000313" key="2">
    <source>
        <dbReference type="EMBL" id="GAA2125201.1"/>
    </source>
</evidence>
<accession>A0ABP5K1K6</accession>
<evidence type="ECO:0000313" key="3">
    <source>
        <dbReference type="Proteomes" id="UP001500443"/>
    </source>
</evidence>
<name>A0ABP5K1K6_9ACTN</name>
<feature type="region of interest" description="Disordered" evidence="1">
    <location>
        <begin position="1"/>
        <end position="107"/>
    </location>
</feature>
<protein>
    <submittedName>
        <fullName evidence="2">Uncharacterized protein</fullName>
    </submittedName>
</protein>
<proteinExistence type="predicted"/>
<organism evidence="2 3">
    <name type="scientific">Streptomyces synnematoformans</name>
    <dbReference type="NCBI Taxonomy" id="415721"/>
    <lineage>
        <taxon>Bacteria</taxon>
        <taxon>Bacillati</taxon>
        <taxon>Actinomycetota</taxon>
        <taxon>Actinomycetes</taxon>
        <taxon>Kitasatosporales</taxon>
        <taxon>Streptomycetaceae</taxon>
        <taxon>Streptomyces</taxon>
    </lineage>
</organism>